<reference evidence="3 4" key="1">
    <citation type="submission" date="2020-02" db="EMBL/GenBank/DDBJ databases">
        <title>Draft genome sequence of Haematococcus lacustris strain NIES-144.</title>
        <authorList>
            <person name="Morimoto D."/>
            <person name="Nakagawa S."/>
            <person name="Yoshida T."/>
            <person name="Sawayama S."/>
        </authorList>
    </citation>
    <scope>NUCLEOTIDE SEQUENCE [LARGE SCALE GENOMIC DNA]</scope>
    <source>
        <strain evidence="3 4">NIES-144</strain>
    </source>
</reference>
<name>A0A6A0A7Z1_HAELA</name>
<keyword evidence="1" id="KW-0732">Signal</keyword>
<feature type="domain" description="Peptidase M11 gametolysin" evidence="2">
    <location>
        <begin position="172"/>
        <end position="398"/>
    </location>
</feature>
<organism evidence="3 4">
    <name type="scientific">Haematococcus lacustris</name>
    <name type="common">Green alga</name>
    <name type="synonym">Haematococcus pluvialis</name>
    <dbReference type="NCBI Taxonomy" id="44745"/>
    <lineage>
        <taxon>Eukaryota</taxon>
        <taxon>Viridiplantae</taxon>
        <taxon>Chlorophyta</taxon>
        <taxon>core chlorophytes</taxon>
        <taxon>Chlorophyceae</taxon>
        <taxon>CS clade</taxon>
        <taxon>Chlamydomonadales</taxon>
        <taxon>Haematococcaceae</taxon>
        <taxon>Haematococcus</taxon>
    </lineage>
</organism>
<dbReference type="SUPFAM" id="SSF55486">
    <property type="entry name" value="Metalloproteases ('zincins'), catalytic domain"/>
    <property type="match status" value="1"/>
</dbReference>
<evidence type="ECO:0000313" key="4">
    <source>
        <dbReference type="Proteomes" id="UP000485058"/>
    </source>
</evidence>
<sequence length="1027" mass="107641">MRTKGCCSTGLAISLALLAFSLTQTTCSRSLSADSAAWDGTLELAVDAELGKLHAFLRTTAGQSPYGQKLTRTLTLTNWEDFSGQQRWTSGSRVLVLGTSDPNFPVRVTATSVTLLAAATSHWANRFNVPDAEGYAAKSKSSASNITGSDQGARRQAAAIRPGLKVLVVRPKFPAGCWAGSGATCSKAAWTATMNANDFTGVNTMLSTCTWNGVTLGGGVTITDDVNLACPARTQTCDDLFNVVYDASNAALASTYNLNSFDHVVYDLQSQRANFPSCGWLGMAVMGGQWIYMHGNCFAGTTMHEMGHNYNLDHSGAYDTDGTVADYGDGSCIMGYQTSFYAPYNANGTGGDIKCFSSPHIYRMGLASYPVISPSNLPAGAITTRSLAVHWTGPTQALRLTGWGGSDFFLSYEYDGEAGALQATLLVHQHPVTNPATQDTISFMHTVLAYGSSFALPGTNLVVRIKSMSVDRSNVTVDICAKSSSQTCAFANDVIGEGPEYLRLRTTANPTWCLAVCSTAAGTECQPAGWAVSQQRAVVLKRDGCTATDDWSLWWVDSPSNHTSPSPALRLLQGLQGPAALSGSLANLPPRCDSLAKATIDLSADQGLSAVAVGAGAGLSWAAACGTRQRAGAWMPVSSPATLRAGANLLSPTPRASPGGFSPVASGQGRVCCMCWWGKLGGGGGCSVAALCSALTSSPGYCSTRALCPFSATECYATTQTGRRHTSLALWATHGTSPGCTGLLVGLTADVALPVSWLRGPVYTSRVNMLSSPVPNQYTNGCPVICTASSAPCNSLLPVASQRGTTGQYAMLTFYFCDTTTSIFNAAPSERYPTQGDNRRATSCSCILQGLGTPGQLWHDGMSEVRCDGPSQPISTMCMQLGHRAAYTPRFLQLSVRALLLLAGSCGTPLTMAGLPSSGVSIFNPSATTCGAANSWSCRGSRDFLYLLPSSSMARNITLDTCVSGVAAWDSFLYVIPVQPNTCFQCTTAVAFDDDSSPCGGALSRVTFPAAGGVAYWVVVEGWGATN</sequence>
<evidence type="ECO:0000313" key="3">
    <source>
        <dbReference type="EMBL" id="GFH28573.1"/>
    </source>
</evidence>
<proteinExistence type="predicted"/>
<comment type="caution">
    <text evidence="3">The sequence shown here is derived from an EMBL/GenBank/DDBJ whole genome shotgun (WGS) entry which is preliminary data.</text>
</comment>
<keyword evidence="4" id="KW-1185">Reference proteome</keyword>
<protein>
    <submittedName>
        <fullName evidence="3">Expressed protein</fullName>
    </submittedName>
</protein>
<dbReference type="Proteomes" id="UP000485058">
    <property type="component" value="Unassembled WGS sequence"/>
</dbReference>
<evidence type="ECO:0000256" key="1">
    <source>
        <dbReference type="SAM" id="SignalP"/>
    </source>
</evidence>
<dbReference type="AlphaFoldDB" id="A0A6A0A7Z1"/>
<dbReference type="Pfam" id="PF05548">
    <property type="entry name" value="Peptidase_M11"/>
    <property type="match status" value="1"/>
</dbReference>
<feature type="signal peptide" evidence="1">
    <location>
        <begin position="1"/>
        <end position="28"/>
    </location>
</feature>
<feature type="chain" id="PRO_5025630139" evidence="1">
    <location>
        <begin position="29"/>
        <end position="1027"/>
    </location>
</feature>
<feature type="non-terminal residue" evidence="3">
    <location>
        <position position="1"/>
    </location>
</feature>
<dbReference type="EMBL" id="BLLF01003937">
    <property type="protein sequence ID" value="GFH28573.1"/>
    <property type="molecule type" value="Genomic_DNA"/>
</dbReference>
<dbReference type="InterPro" id="IPR008752">
    <property type="entry name" value="Peptidase_M11"/>
</dbReference>
<evidence type="ECO:0000259" key="2">
    <source>
        <dbReference type="Pfam" id="PF05548"/>
    </source>
</evidence>
<gene>
    <name evidence="3" type="ORF">HaLaN_27084</name>
</gene>
<accession>A0A6A0A7Z1</accession>
<feature type="non-terminal residue" evidence="3">
    <location>
        <position position="1027"/>
    </location>
</feature>